<proteinExistence type="inferred from homology"/>
<accession>A0ABW8JQP0</accession>
<evidence type="ECO:0000256" key="12">
    <source>
        <dbReference type="ARBA" id="ARBA00022801"/>
    </source>
</evidence>
<evidence type="ECO:0000256" key="4">
    <source>
        <dbReference type="ARBA" id="ARBA00004496"/>
    </source>
</evidence>
<keyword evidence="11 14" id="KW-0255">Endonuclease</keyword>
<dbReference type="GO" id="GO:0004523">
    <property type="term" value="F:RNA-DNA hybrid ribonuclease activity"/>
    <property type="evidence" value="ECO:0007669"/>
    <property type="project" value="UniProtKB-EC"/>
</dbReference>
<feature type="binding site" evidence="14 15">
    <location>
        <position position="18"/>
    </location>
    <ligand>
        <name>a divalent metal cation</name>
        <dbReference type="ChEBI" id="CHEBI:60240"/>
    </ligand>
</feature>
<evidence type="ECO:0000256" key="11">
    <source>
        <dbReference type="ARBA" id="ARBA00022759"/>
    </source>
</evidence>
<evidence type="ECO:0000259" key="17">
    <source>
        <dbReference type="PROSITE" id="PS51975"/>
    </source>
</evidence>
<dbReference type="Pfam" id="PF01351">
    <property type="entry name" value="RNase_HII"/>
    <property type="match status" value="1"/>
</dbReference>
<evidence type="ECO:0000256" key="10">
    <source>
        <dbReference type="ARBA" id="ARBA00022723"/>
    </source>
</evidence>
<dbReference type="EC" id="3.1.26.4" evidence="6 14"/>
<comment type="similarity">
    <text evidence="5 14 16">Belongs to the RNase HII family.</text>
</comment>
<keyword evidence="19" id="KW-1185">Reference proteome</keyword>
<feature type="domain" description="RNase H type-2" evidence="17">
    <location>
        <begin position="11"/>
        <end position="201"/>
    </location>
</feature>
<reference evidence="18 19" key="1">
    <citation type="submission" date="2020-10" db="EMBL/GenBank/DDBJ databases">
        <title>Phylogeny of dyella-like bacteria.</title>
        <authorList>
            <person name="Fu J."/>
        </authorList>
    </citation>
    <scope>NUCLEOTIDE SEQUENCE [LARGE SCALE GENOMIC DNA]</scope>
    <source>
        <strain evidence="18 19">Gsoil3046</strain>
    </source>
</reference>
<dbReference type="EMBL" id="JADIKM010000001">
    <property type="protein sequence ID" value="MFK2903438.1"/>
    <property type="molecule type" value="Genomic_DNA"/>
</dbReference>
<evidence type="ECO:0000256" key="7">
    <source>
        <dbReference type="ARBA" id="ARBA00019179"/>
    </source>
</evidence>
<keyword evidence="10 14" id="KW-0479">Metal-binding</keyword>
<dbReference type="HAMAP" id="MF_00052_B">
    <property type="entry name" value="RNase_HII_B"/>
    <property type="match status" value="1"/>
</dbReference>
<evidence type="ECO:0000256" key="14">
    <source>
        <dbReference type="HAMAP-Rule" id="MF_00052"/>
    </source>
</evidence>
<feature type="binding site" evidence="14 15">
    <location>
        <position position="17"/>
    </location>
    <ligand>
        <name>a divalent metal cation</name>
        <dbReference type="ChEBI" id="CHEBI:60240"/>
    </ligand>
</feature>
<evidence type="ECO:0000256" key="13">
    <source>
        <dbReference type="ARBA" id="ARBA00023211"/>
    </source>
</evidence>
<comment type="subcellular location">
    <subcellularLocation>
        <location evidence="4 14">Cytoplasm</location>
    </subcellularLocation>
</comment>
<dbReference type="Gene3D" id="3.30.420.10">
    <property type="entry name" value="Ribonuclease H-like superfamily/Ribonuclease H"/>
    <property type="match status" value="1"/>
</dbReference>
<dbReference type="InterPro" id="IPR022898">
    <property type="entry name" value="RNase_HII"/>
</dbReference>
<evidence type="ECO:0000256" key="1">
    <source>
        <dbReference type="ARBA" id="ARBA00000077"/>
    </source>
</evidence>
<evidence type="ECO:0000256" key="2">
    <source>
        <dbReference type="ARBA" id="ARBA00001946"/>
    </source>
</evidence>
<keyword evidence="12 14" id="KW-0378">Hydrolase</keyword>
<protein>
    <recommendedName>
        <fullName evidence="7 14">Ribonuclease HII</fullName>
        <shortName evidence="14">RNase HII</shortName>
        <ecNumber evidence="6 14">3.1.26.4</ecNumber>
    </recommendedName>
</protein>
<dbReference type="InterPro" id="IPR001352">
    <property type="entry name" value="RNase_HII/HIII"/>
</dbReference>
<evidence type="ECO:0000256" key="9">
    <source>
        <dbReference type="ARBA" id="ARBA00022722"/>
    </source>
</evidence>
<feature type="binding site" evidence="14 15">
    <location>
        <position position="109"/>
    </location>
    <ligand>
        <name>a divalent metal cation</name>
        <dbReference type="ChEBI" id="CHEBI:60240"/>
    </ligand>
</feature>
<evidence type="ECO:0000313" key="18">
    <source>
        <dbReference type="EMBL" id="MFK2903438.1"/>
    </source>
</evidence>
<comment type="function">
    <text evidence="3 14 16">Endonuclease that specifically degrades the RNA of RNA-DNA hybrids.</text>
</comment>
<keyword evidence="8 14" id="KW-0963">Cytoplasm</keyword>
<evidence type="ECO:0000256" key="15">
    <source>
        <dbReference type="PROSITE-ProRule" id="PRU01319"/>
    </source>
</evidence>
<evidence type="ECO:0000256" key="8">
    <source>
        <dbReference type="ARBA" id="ARBA00022490"/>
    </source>
</evidence>
<evidence type="ECO:0000256" key="3">
    <source>
        <dbReference type="ARBA" id="ARBA00004065"/>
    </source>
</evidence>
<sequence length="202" mass="21244">MTSAVALDQRVLVAGVDEAGRGPLAGPVVVAAVILDPSRPIVGLDDSKKLSERKREALYAQVIERALAHCVIEVEAAEIDQLNIFQATMVGMSRAVAGLSPGAHEALIDGNKLPLDLPCAGRAIVGGDALEPAISAASILAKVTRDRLMVALDAVHPGYGFAVHKGYPTPAHLDALQRLGPCPQHRRSFAPVTRALEQIALF</sequence>
<dbReference type="SUPFAM" id="SSF53098">
    <property type="entry name" value="Ribonuclease H-like"/>
    <property type="match status" value="1"/>
</dbReference>
<evidence type="ECO:0000313" key="19">
    <source>
        <dbReference type="Proteomes" id="UP001620460"/>
    </source>
</evidence>
<dbReference type="Proteomes" id="UP001620460">
    <property type="component" value="Unassembled WGS sequence"/>
</dbReference>
<dbReference type="InterPro" id="IPR012337">
    <property type="entry name" value="RNaseH-like_sf"/>
</dbReference>
<comment type="cofactor">
    <cofactor evidence="14 15">
        <name>Mn(2+)</name>
        <dbReference type="ChEBI" id="CHEBI:29035"/>
    </cofactor>
    <cofactor evidence="14 15">
        <name>Mg(2+)</name>
        <dbReference type="ChEBI" id="CHEBI:18420"/>
    </cofactor>
    <text evidence="14 15">Manganese or magnesium. Binds 1 divalent metal ion per monomer in the absence of substrate. May bind a second metal ion after substrate binding.</text>
</comment>
<evidence type="ECO:0000256" key="5">
    <source>
        <dbReference type="ARBA" id="ARBA00007383"/>
    </source>
</evidence>
<dbReference type="InterPro" id="IPR036397">
    <property type="entry name" value="RNaseH_sf"/>
</dbReference>
<gene>
    <name evidence="14 18" type="primary">rnhB</name>
    <name evidence="18" type="ORF">ISP17_05665</name>
</gene>
<dbReference type="PANTHER" id="PTHR10954">
    <property type="entry name" value="RIBONUCLEASE H2 SUBUNIT A"/>
    <property type="match status" value="1"/>
</dbReference>
<comment type="cofactor">
    <cofactor evidence="2">
        <name>Mg(2+)</name>
        <dbReference type="ChEBI" id="CHEBI:18420"/>
    </cofactor>
</comment>
<dbReference type="NCBIfam" id="NF000596">
    <property type="entry name" value="PRK00015.1-4"/>
    <property type="match status" value="1"/>
</dbReference>
<comment type="caution">
    <text evidence="18">The sequence shown here is derived from an EMBL/GenBank/DDBJ whole genome shotgun (WGS) entry which is preliminary data.</text>
</comment>
<dbReference type="RefSeq" id="WP_404630872.1">
    <property type="nucleotide sequence ID" value="NZ_JADIKM010000001.1"/>
</dbReference>
<evidence type="ECO:0000256" key="6">
    <source>
        <dbReference type="ARBA" id="ARBA00012180"/>
    </source>
</evidence>
<keyword evidence="13 14" id="KW-0464">Manganese</keyword>
<comment type="catalytic activity">
    <reaction evidence="1 14 15 16">
        <text>Endonucleolytic cleavage to 5'-phosphomonoester.</text>
        <dbReference type="EC" id="3.1.26.4"/>
    </reaction>
</comment>
<dbReference type="CDD" id="cd07182">
    <property type="entry name" value="RNase_HII_bacteria_HII_like"/>
    <property type="match status" value="1"/>
</dbReference>
<keyword evidence="9 14" id="KW-0540">Nuclease</keyword>
<dbReference type="NCBIfam" id="NF000595">
    <property type="entry name" value="PRK00015.1-3"/>
    <property type="match status" value="1"/>
</dbReference>
<evidence type="ECO:0000256" key="16">
    <source>
        <dbReference type="RuleBase" id="RU003515"/>
    </source>
</evidence>
<name>A0ABW8JQP0_9GAMM</name>
<dbReference type="InterPro" id="IPR024567">
    <property type="entry name" value="RNase_HII/HIII_dom"/>
</dbReference>
<organism evidence="18 19">
    <name type="scientific">Dyella ginsengisoli</name>
    <dbReference type="NCBI Taxonomy" id="363848"/>
    <lineage>
        <taxon>Bacteria</taxon>
        <taxon>Pseudomonadati</taxon>
        <taxon>Pseudomonadota</taxon>
        <taxon>Gammaproteobacteria</taxon>
        <taxon>Lysobacterales</taxon>
        <taxon>Rhodanobacteraceae</taxon>
        <taxon>Dyella</taxon>
    </lineage>
</organism>
<dbReference type="PANTHER" id="PTHR10954:SF18">
    <property type="entry name" value="RIBONUCLEASE HII"/>
    <property type="match status" value="1"/>
</dbReference>
<dbReference type="PROSITE" id="PS51975">
    <property type="entry name" value="RNASE_H_2"/>
    <property type="match status" value="1"/>
</dbReference>